<reference evidence="1" key="2">
    <citation type="submission" date="2009-03" db="EMBL/GenBank/DDBJ databases">
        <authorList>
            <person name="Gang L."/>
        </authorList>
    </citation>
    <scope>NUCLEOTIDE SEQUENCE</scope>
    <source>
        <strain evidence="1">Anhui</strain>
    </source>
</reference>
<sequence>MLTLNRLIFCEDVIITNLRATGLLRKELICVCRLNTAQASSIDTLEGVILRCNVCWQKIIIKTGSSFSQSKLKLR</sequence>
<proteinExistence type="evidence at transcript level"/>
<accession>C1LFJ3</accession>
<evidence type="ECO:0000313" key="1">
    <source>
        <dbReference type="EMBL" id="CAX73471.1"/>
    </source>
</evidence>
<dbReference type="AlphaFoldDB" id="C1LFJ3"/>
<protein>
    <submittedName>
        <fullName evidence="1">Uncharacterized protein</fullName>
    </submittedName>
</protein>
<organism evidence="1">
    <name type="scientific">Schistosoma japonicum</name>
    <name type="common">Blood fluke</name>
    <dbReference type="NCBI Taxonomy" id="6182"/>
    <lineage>
        <taxon>Eukaryota</taxon>
        <taxon>Metazoa</taxon>
        <taxon>Spiralia</taxon>
        <taxon>Lophotrochozoa</taxon>
        <taxon>Platyhelminthes</taxon>
        <taxon>Trematoda</taxon>
        <taxon>Digenea</taxon>
        <taxon>Strigeidida</taxon>
        <taxon>Schistosomatoidea</taxon>
        <taxon>Schistosomatidae</taxon>
        <taxon>Schistosoma</taxon>
    </lineage>
</organism>
<reference evidence="1" key="1">
    <citation type="journal article" date="2009" name="Nature">
        <title>The Schistosoma japonicum genome reveals features of host-parasite interplay.</title>
        <authorList>
            <person name="Liu F."/>
            <person name="Zhou Y."/>
            <person name="Wang Z.Q."/>
            <person name="Lu G."/>
            <person name="Zheng H."/>
            <person name="Brindley P.J."/>
            <person name="McManus D.P."/>
            <person name="Blair D."/>
            <person name="Zhang Q.H."/>
            <person name="Zhong Y."/>
            <person name="Wang S."/>
            <person name="Han Z.G."/>
            <person name="Chen Z."/>
        </authorList>
    </citation>
    <scope>NUCLEOTIDE SEQUENCE</scope>
    <source>
        <strain evidence="1">Anhui</strain>
    </source>
</reference>
<dbReference type="EMBL" id="FN317741">
    <property type="protein sequence ID" value="CAX73471.1"/>
    <property type="molecule type" value="mRNA"/>
</dbReference>
<name>C1LFJ3_SCHJA</name>